<proteinExistence type="predicted"/>
<feature type="region of interest" description="Disordered" evidence="1">
    <location>
        <begin position="37"/>
        <end position="164"/>
    </location>
</feature>
<reference evidence="2 3" key="1">
    <citation type="submission" date="2016-07" db="EMBL/GenBank/DDBJ databases">
        <authorList>
            <consortium name="Pathogen Informatics"/>
        </authorList>
    </citation>
    <scope>NUCLEOTIDE SEQUENCE [LARGE SCALE GENOMIC DNA]</scope>
</reference>
<feature type="compositionally biased region" description="Polar residues" evidence="1">
    <location>
        <begin position="1118"/>
        <end position="1131"/>
    </location>
</feature>
<dbReference type="EMBL" id="LT615264">
    <property type="protein sequence ID" value="SCO72858.1"/>
    <property type="molecule type" value="Genomic_DNA"/>
</dbReference>
<feature type="compositionally biased region" description="Low complexity" evidence="1">
    <location>
        <begin position="1013"/>
        <end position="1028"/>
    </location>
</feature>
<dbReference type="VEuPathDB" id="PlasmoDB:PVW1_090042700"/>
<feature type="compositionally biased region" description="Basic and acidic residues" evidence="1">
    <location>
        <begin position="1096"/>
        <end position="1117"/>
    </location>
</feature>
<sequence>MEDDCPKDLSRNRTESQRSENFSEEFTIYKIKNTLRTLDQPIGQNGGGNYFLNYYNWGDDNEEGKREGGFGSPSEEPPPPWEEVPSPCHSLSDGDELKSSEQGSTNKGSPSTVSGASNDLEAEGQGGYEGGRNAENRYNAEPLTEERTSCSSMNGGWSPRKGKCKKKNRDLPLASVTPNVATVQLVLKETLTYNDEVKYKLNLQEFYDFFSRIEEASVVGIIPTTDSKEEEKDADLIATHFVNLVCHQKSEQVELNDFTKNYLKNKMLFKKAEKGKTEKRCKYYYGLLAIEKLNFLINGGGKIYDENNDLVNLHCLEHVFPSHVKWEPSRFIYVHMLFAYNFIFFKNERILFLAVDSCNVIGRENLTTSCHFGLGKYHYGSSSKKGEAQSLTNYFHQFVHSSNRFYERTMGLEVALDGQNKGRGEVPTGGTPGRGADKGEKEESEESGGKSHTACPSIRKLYNELHTLRGGKWDKEAKWVETRVEMLMKTRMGKDCKSPHDEDPHLGIPPEEAHKPYGLFLHHAKERKTNERGIFNMREIKNERNYAVYKIYAFLFLLCDVIFYVQKTEVSFHTSVDPFFAKFLNFLHHFWSCLRHGEPMAELHFVYVDNDTRDVMRKYNHYASLVKGNKSREKCRNGQKGDNGRLGEGENNQKGQKKEEGKKNGKGNVRMEYIYREGESDSSHNSHSSNSSDALCTSHVRDYYGEECERKLLSYAYSHYGMVEEIELRKMEKLIQKNIMKRVYPSGAGGGAVGGVGAVGATGGCLPNCSVLIVLNTPLEKTNWYEYQEQESNSKLEYFPFFKYNICKYAKKRGKQKEPNLRQQLRPNSNVKSSPFEKKTSSASLYNDLFSSICNDEHFDVSNFNYAHPAFSLDLFRKRVSRLVYKQGGSGLEASQGKGGTQMGLQMGLQMAEPSLSSSESISYGEPPRSNFLPRWILPLLHANSAINNLVRYISTYDIFYKCKKWNSSRFGVGPASISRTLSSVNIEHLLNHDERESAQNGEASTANNYTKGSTRSEGSSSEESSQGDTEKGVDPRTEETQKGNKKQSTEPQLMDEKKAHQDENKRSDLSGDHFSPSGDHHFETNESNMMYTPQREGRNTHEENEKRFSPLHREQTHTSGKISSLRNYLQNGAHVGGDHAKEGGVEPNVNPSSSNTHQFILPLDVDYYLTIECIDHITQQCHTNLPNSLQKHPLVVNLLDLIETFLLFLMNKGFYILQETEEFHKTVNYFHPFFLISLGEAEQVGQGPHRWMAEQEGVRKNMLICLFMERALLRKGQQGDYKFREYYLFMKWAQRKVGREDAGGGSEGSDFAENDAVESDTRHGDLRSGDNTNQLEGDNNDPAEGKKTKKEKISAPRGRSPLHECLPHVGENFTNVCESVPNVNCREDLKLLKKKSGKFFAHVETQKYNFRNDRMYRNFVNLELKRKYSNAVILKMSGDFSLYLSGADLCSVHRQRRSHYLFKNFVATYDGLFLYQVRDSPHLFLFLNVEYECFYGCRFFRSVDCQTGYSQTVEGVNAGRSSTSGGGSTNSSANSSGSVRSRGDDSSAQLKGNGAAKLTQAKKDARFRPKVLIKAEATKGNSHNSPKEDPDNGRRQQNKGDERNGSAQFSANHDDATNRERYNVTEFMGNNVLIKSMPFFESCPMHLASTNAQGNEAENTFARTSVRATPNRYEDACAYANARARANETHFAQRRGAKLSRIWVYTPVMKSVRWRAKICIPLPLTQLYKMKKKLEKDEYFEFKKMDQVKEDIFVYMFLTHSEILIPQHTLALLTYPSFFFICSKRLLCEVNGILRQHEKRNAEFLQLKKRNLLQCNPLEKKHSYEFSIHLDILGTSYGSPENKSVLSECKHDDPLSPEQGDSEAVEKPLGSAEKETHHPTNCNNRSKQKYVILPLEHFYPSAELSNYRISIDFTHLES</sequence>
<dbReference type="VEuPathDB" id="PlasmoDB:PVPAM_090042300"/>
<dbReference type="VEuPathDB" id="PlasmoDB:PVX_092475"/>
<feature type="compositionally biased region" description="Basic and acidic residues" evidence="1">
    <location>
        <begin position="1586"/>
        <end position="1605"/>
    </location>
</feature>
<feature type="region of interest" description="Disordered" evidence="1">
    <location>
        <begin position="993"/>
        <end position="1154"/>
    </location>
</feature>
<feature type="compositionally biased region" description="Basic and acidic residues" evidence="1">
    <location>
        <begin position="1320"/>
        <end position="1329"/>
    </location>
</feature>
<evidence type="ECO:0000313" key="3">
    <source>
        <dbReference type="Proteomes" id="UP000305196"/>
    </source>
</evidence>
<feature type="region of interest" description="Disordered" evidence="1">
    <location>
        <begin position="815"/>
        <end position="837"/>
    </location>
</feature>
<dbReference type="Proteomes" id="UP000305196">
    <property type="component" value="Chromosome 9"/>
</dbReference>
<feature type="region of interest" description="Disordered" evidence="1">
    <location>
        <begin position="630"/>
        <end position="669"/>
    </location>
</feature>
<feature type="region of interest" description="Disordered" evidence="1">
    <location>
        <begin position="1520"/>
        <end position="1562"/>
    </location>
</feature>
<feature type="compositionally biased region" description="Polar residues" evidence="1">
    <location>
        <begin position="999"/>
        <end position="1012"/>
    </location>
</feature>
<feature type="region of interest" description="Disordered" evidence="1">
    <location>
        <begin position="1"/>
        <end position="24"/>
    </location>
</feature>
<feature type="region of interest" description="Disordered" evidence="1">
    <location>
        <begin position="1575"/>
        <end position="1621"/>
    </location>
</feature>
<evidence type="ECO:0000256" key="1">
    <source>
        <dbReference type="SAM" id="MobiDB-lite"/>
    </source>
</evidence>
<feature type="region of interest" description="Disordered" evidence="1">
    <location>
        <begin position="416"/>
        <end position="454"/>
    </location>
</feature>
<feature type="region of interest" description="Disordered" evidence="1">
    <location>
        <begin position="1849"/>
        <end position="1884"/>
    </location>
</feature>
<feature type="compositionally biased region" description="Basic and acidic residues" evidence="1">
    <location>
        <begin position="1344"/>
        <end position="1355"/>
    </location>
</feature>
<feature type="compositionally biased region" description="Basic and acidic residues" evidence="1">
    <location>
        <begin position="1"/>
        <end position="18"/>
    </location>
</feature>
<feature type="compositionally biased region" description="Polar residues" evidence="1">
    <location>
        <begin position="821"/>
        <end position="833"/>
    </location>
</feature>
<feature type="compositionally biased region" description="Low complexity" evidence="1">
    <location>
        <begin position="1520"/>
        <end position="1541"/>
    </location>
</feature>
<organism evidence="2 3">
    <name type="scientific">Plasmodium vivax</name>
    <name type="common">malaria parasite P. vivax</name>
    <dbReference type="NCBI Taxonomy" id="5855"/>
    <lineage>
        <taxon>Eukaryota</taxon>
        <taxon>Sar</taxon>
        <taxon>Alveolata</taxon>
        <taxon>Apicomplexa</taxon>
        <taxon>Aconoidasida</taxon>
        <taxon>Haemosporida</taxon>
        <taxon>Plasmodiidae</taxon>
        <taxon>Plasmodium</taxon>
        <taxon>Plasmodium (Plasmodium)</taxon>
    </lineage>
</organism>
<evidence type="ECO:0000313" key="2">
    <source>
        <dbReference type="EMBL" id="SCO72858.1"/>
    </source>
</evidence>
<name>A0A1G4HD88_PLAVI</name>
<feature type="region of interest" description="Disordered" evidence="1">
    <location>
        <begin position="1301"/>
        <end position="1362"/>
    </location>
</feature>
<feature type="compositionally biased region" description="Basic and acidic residues" evidence="1">
    <location>
        <begin position="1055"/>
        <end position="1072"/>
    </location>
</feature>
<feature type="compositionally biased region" description="Polar residues" evidence="1">
    <location>
        <begin position="100"/>
        <end position="117"/>
    </location>
</feature>
<accession>A0A1G4HD88</accession>
<dbReference type="VEuPathDB" id="PlasmoDB:PVP01_0938200"/>
<protein>
    <submittedName>
        <fullName evidence="2">Uncharacterized protein</fullName>
    </submittedName>
</protein>
<feature type="compositionally biased region" description="Basic and acidic residues" evidence="1">
    <location>
        <begin position="1029"/>
        <end position="1043"/>
    </location>
</feature>
<gene>
    <name evidence="2" type="ORF">PVC01_090040700</name>
</gene>